<feature type="transmembrane region" description="Helical" evidence="6">
    <location>
        <begin position="399"/>
        <end position="421"/>
    </location>
</feature>
<feature type="domain" description="ABC-2 type transporter transmembrane" evidence="7">
    <location>
        <begin position="20"/>
        <end position="417"/>
    </location>
</feature>
<dbReference type="RefSeq" id="WP_259093867.1">
    <property type="nucleotide sequence ID" value="NZ_BAAAZC010000026.1"/>
</dbReference>
<evidence type="ECO:0000256" key="2">
    <source>
        <dbReference type="ARBA" id="ARBA00022475"/>
    </source>
</evidence>
<sequence length="427" mass="46087">MFKLRASIIKDVRILLRDKVGISLMFIMPVILVIVVTSIQNSTFQLMNKNKLTVVVCNKDAGKLSAQLIATINKIGMFKVTQVAGDQNPQQIADGMHANDAMLAITIPADFTQKIEAKAKGSSNKALKSFGLQADSAKEVAPSAATPLILYYNPSIPESIRFSVNGALGSALQIVESRETLRTLYFAINEKEMPAALENEMQNGKAAINQVPVSKNGSTKAPNATQHNVPSWTIFAMFFIIMSLSGSVVREKISGSFIRLKTLPTNFAVGLLSKQITYLCVTLFQALVIFSLGIWVFPYINLPALNLPADIFGLFIVTLACGYCAVSYAICVGVFAHTQEQANGFGAVSIVILSAIGGLMVPSFAMPGALKTISTLSPLHWCIEAYYGLFLQGAGLKDVVISIIPLLGITLVFQGLTYIGLKRKNLI</sequence>
<comment type="caution">
    <text evidence="8">The sequence shown here is derived from an EMBL/GenBank/DDBJ whole genome shotgun (WGS) entry which is preliminary data.</text>
</comment>
<evidence type="ECO:0000259" key="7">
    <source>
        <dbReference type="Pfam" id="PF12698"/>
    </source>
</evidence>
<keyword evidence="5 6" id="KW-0472">Membrane</keyword>
<evidence type="ECO:0000256" key="4">
    <source>
        <dbReference type="ARBA" id="ARBA00022989"/>
    </source>
</evidence>
<organism evidence="8 9">
    <name type="scientific">Mucilaginibacter dorajii</name>
    <dbReference type="NCBI Taxonomy" id="692994"/>
    <lineage>
        <taxon>Bacteria</taxon>
        <taxon>Pseudomonadati</taxon>
        <taxon>Bacteroidota</taxon>
        <taxon>Sphingobacteriia</taxon>
        <taxon>Sphingobacteriales</taxon>
        <taxon>Sphingobacteriaceae</taxon>
        <taxon>Mucilaginibacter</taxon>
    </lineage>
</organism>
<dbReference type="EMBL" id="BAAAZC010000026">
    <property type="protein sequence ID" value="GAA3982379.1"/>
    <property type="molecule type" value="Genomic_DNA"/>
</dbReference>
<feature type="transmembrane region" description="Helical" evidence="6">
    <location>
        <begin position="312"/>
        <end position="335"/>
    </location>
</feature>
<comment type="subcellular location">
    <subcellularLocation>
        <location evidence="1">Cell membrane</location>
        <topology evidence="1">Multi-pass membrane protein</topology>
    </subcellularLocation>
</comment>
<reference evidence="9" key="1">
    <citation type="journal article" date="2019" name="Int. J. Syst. Evol. Microbiol.">
        <title>The Global Catalogue of Microorganisms (GCM) 10K type strain sequencing project: providing services to taxonomists for standard genome sequencing and annotation.</title>
        <authorList>
            <consortium name="The Broad Institute Genomics Platform"/>
            <consortium name="The Broad Institute Genome Sequencing Center for Infectious Disease"/>
            <person name="Wu L."/>
            <person name="Ma J."/>
        </authorList>
    </citation>
    <scope>NUCLEOTIDE SEQUENCE [LARGE SCALE GENOMIC DNA]</scope>
    <source>
        <strain evidence="9">JCM 16601</strain>
    </source>
</reference>
<gene>
    <name evidence="8" type="ORF">GCM10022210_37370</name>
</gene>
<dbReference type="InterPro" id="IPR051449">
    <property type="entry name" value="ABC-2_transporter_component"/>
</dbReference>
<dbReference type="Pfam" id="PF12698">
    <property type="entry name" value="ABC2_membrane_3"/>
    <property type="match status" value="1"/>
</dbReference>
<dbReference type="Proteomes" id="UP001500742">
    <property type="component" value="Unassembled WGS sequence"/>
</dbReference>
<dbReference type="PANTHER" id="PTHR30294">
    <property type="entry name" value="MEMBRANE COMPONENT OF ABC TRANSPORTER YHHJ-RELATED"/>
    <property type="match status" value="1"/>
</dbReference>
<name>A0ABP7QGW2_9SPHI</name>
<dbReference type="Gene3D" id="3.40.1710.10">
    <property type="entry name" value="abc type-2 transporter like domain"/>
    <property type="match status" value="1"/>
</dbReference>
<keyword evidence="9" id="KW-1185">Reference proteome</keyword>
<feature type="transmembrane region" description="Helical" evidence="6">
    <location>
        <begin position="347"/>
        <end position="370"/>
    </location>
</feature>
<feature type="transmembrane region" description="Helical" evidence="6">
    <location>
        <begin position="20"/>
        <end position="39"/>
    </location>
</feature>
<feature type="transmembrane region" description="Helical" evidence="6">
    <location>
        <begin position="276"/>
        <end position="300"/>
    </location>
</feature>
<keyword evidence="3 6" id="KW-0812">Transmembrane</keyword>
<proteinExistence type="predicted"/>
<evidence type="ECO:0000313" key="8">
    <source>
        <dbReference type="EMBL" id="GAA3982379.1"/>
    </source>
</evidence>
<evidence type="ECO:0000256" key="3">
    <source>
        <dbReference type="ARBA" id="ARBA00022692"/>
    </source>
</evidence>
<dbReference type="PANTHER" id="PTHR30294:SF38">
    <property type="entry name" value="TRANSPORT PERMEASE PROTEIN"/>
    <property type="match status" value="1"/>
</dbReference>
<protein>
    <submittedName>
        <fullName evidence="8">ABC transporter permease</fullName>
    </submittedName>
</protein>
<evidence type="ECO:0000313" key="9">
    <source>
        <dbReference type="Proteomes" id="UP001500742"/>
    </source>
</evidence>
<accession>A0ABP7QGW2</accession>
<evidence type="ECO:0000256" key="1">
    <source>
        <dbReference type="ARBA" id="ARBA00004651"/>
    </source>
</evidence>
<keyword evidence="4 6" id="KW-1133">Transmembrane helix</keyword>
<evidence type="ECO:0000256" key="6">
    <source>
        <dbReference type="SAM" id="Phobius"/>
    </source>
</evidence>
<feature type="transmembrane region" description="Helical" evidence="6">
    <location>
        <begin position="229"/>
        <end position="249"/>
    </location>
</feature>
<keyword evidence="2" id="KW-1003">Cell membrane</keyword>
<dbReference type="InterPro" id="IPR013525">
    <property type="entry name" value="ABC2_TM"/>
</dbReference>
<evidence type="ECO:0000256" key="5">
    <source>
        <dbReference type="ARBA" id="ARBA00023136"/>
    </source>
</evidence>